<keyword evidence="1" id="KW-0472">Membrane</keyword>
<accession>A0AAV3TZ92</accession>
<evidence type="ECO:0000313" key="3">
    <source>
        <dbReference type="Proteomes" id="UP001409585"/>
    </source>
</evidence>
<dbReference type="AlphaFoldDB" id="A0AAV3TZ92"/>
<protein>
    <recommendedName>
        <fullName evidence="4">Energy transducer TonB</fullName>
    </recommendedName>
</protein>
<keyword evidence="1" id="KW-1133">Transmembrane helix</keyword>
<dbReference type="EMBL" id="BAABLX010000007">
    <property type="protein sequence ID" value="GAA4936150.1"/>
    <property type="molecule type" value="Genomic_DNA"/>
</dbReference>
<proteinExistence type="predicted"/>
<dbReference type="Proteomes" id="UP001409585">
    <property type="component" value="Unassembled WGS sequence"/>
</dbReference>
<comment type="caution">
    <text evidence="2">The sequence shown here is derived from an EMBL/GenBank/DDBJ whole genome shotgun (WGS) entry which is preliminary data.</text>
</comment>
<evidence type="ECO:0000256" key="1">
    <source>
        <dbReference type="SAM" id="Phobius"/>
    </source>
</evidence>
<evidence type="ECO:0008006" key="4">
    <source>
        <dbReference type="Google" id="ProtNLM"/>
    </source>
</evidence>
<keyword evidence="3" id="KW-1185">Reference proteome</keyword>
<keyword evidence="1" id="KW-0812">Transmembrane</keyword>
<organism evidence="2 3">
    <name type="scientific">Halioxenophilus aromaticivorans</name>
    <dbReference type="NCBI Taxonomy" id="1306992"/>
    <lineage>
        <taxon>Bacteria</taxon>
        <taxon>Pseudomonadati</taxon>
        <taxon>Pseudomonadota</taxon>
        <taxon>Gammaproteobacteria</taxon>
        <taxon>Alteromonadales</taxon>
        <taxon>Alteromonadaceae</taxon>
        <taxon>Halioxenophilus</taxon>
    </lineage>
</organism>
<evidence type="ECO:0000313" key="2">
    <source>
        <dbReference type="EMBL" id="GAA4936150.1"/>
    </source>
</evidence>
<feature type="transmembrane region" description="Helical" evidence="1">
    <location>
        <begin position="6"/>
        <end position="30"/>
    </location>
</feature>
<dbReference type="RefSeq" id="WP_390517991.1">
    <property type="nucleotide sequence ID" value="NZ_AP031496.1"/>
</dbReference>
<name>A0AAV3TZ92_9ALTE</name>
<sequence length="177" mass="20286">MDQGTIWQLIDTSVKVSLGAIIAAMLYWLVHWRRQNTNDDQPAGNRRIQLLEQISSDVGNVSHAFAKYSALIMESMRYGERWPAGRKAELTQVNKDLVAEFKKLADAQATLLMLGEKGMEKTLRIYAARIVMFRKEVYVGRTDISVEDIAKIKGEINSLRETFYDILSRRYDRLLAS</sequence>
<reference evidence="3" key="1">
    <citation type="journal article" date="2019" name="Int. J. Syst. Evol. Microbiol.">
        <title>The Global Catalogue of Microorganisms (GCM) 10K type strain sequencing project: providing services to taxonomists for standard genome sequencing and annotation.</title>
        <authorList>
            <consortium name="The Broad Institute Genomics Platform"/>
            <consortium name="The Broad Institute Genome Sequencing Center for Infectious Disease"/>
            <person name="Wu L."/>
            <person name="Ma J."/>
        </authorList>
    </citation>
    <scope>NUCLEOTIDE SEQUENCE [LARGE SCALE GENOMIC DNA]</scope>
    <source>
        <strain evidence="3">JCM 19134</strain>
    </source>
</reference>
<gene>
    <name evidence="2" type="ORF">GCM10025791_12300</name>
</gene>